<accession>A0ABQ9GVK4</accession>
<evidence type="ECO:0000256" key="1">
    <source>
        <dbReference type="SAM" id="Phobius"/>
    </source>
</evidence>
<dbReference type="EMBL" id="JARBHB010000009">
    <property type="protein sequence ID" value="KAJ8876065.1"/>
    <property type="molecule type" value="Genomic_DNA"/>
</dbReference>
<sequence length="154" mass="17216">MCSQATGKVTLSLQHQFNNDLFSYRNIPFSTMGSTLAELFIIILKPLLNYRMQVKQRAKQLGEQTCSTQPLHFVEGELVWVHSGQVQRRVSLVTYQVYVQGRGRFYHADHIRKWHTKPSHEGGASPHAAAVKPLIGNRDGSVRTTGAIAGLEDG</sequence>
<keyword evidence="3" id="KW-1185">Reference proteome</keyword>
<feature type="transmembrane region" description="Helical" evidence="1">
    <location>
        <begin position="27"/>
        <end position="48"/>
    </location>
</feature>
<gene>
    <name evidence="2" type="ORF">PR048_023973</name>
</gene>
<evidence type="ECO:0000313" key="3">
    <source>
        <dbReference type="Proteomes" id="UP001159363"/>
    </source>
</evidence>
<protein>
    <submittedName>
        <fullName evidence="2">Uncharacterized protein</fullName>
    </submittedName>
</protein>
<name>A0ABQ9GVK4_9NEOP</name>
<keyword evidence="1" id="KW-1133">Transmembrane helix</keyword>
<keyword evidence="1" id="KW-0472">Membrane</keyword>
<organism evidence="2 3">
    <name type="scientific">Dryococelus australis</name>
    <dbReference type="NCBI Taxonomy" id="614101"/>
    <lineage>
        <taxon>Eukaryota</taxon>
        <taxon>Metazoa</taxon>
        <taxon>Ecdysozoa</taxon>
        <taxon>Arthropoda</taxon>
        <taxon>Hexapoda</taxon>
        <taxon>Insecta</taxon>
        <taxon>Pterygota</taxon>
        <taxon>Neoptera</taxon>
        <taxon>Polyneoptera</taxon>
        <taxon>Phasmatodea</taxon>
        <taxon>Verophasmatodea</taxon>
        <taxon>Anareolatae</taxon>
        <taxon>Phasmatidae</taxon>
        <taxon>Eurycanthinae</taxon>
        <taxon>Dryococelus</taxon>
    </lineage>
</organism>
<dbReference type="Proteomes" id="UP001159363">
    <property type="component" value="Chromosome 8"/>
</dbReference>
<keyword evidence="1" id="KW-0812">Transmembrane</keyword>
<evidence type="ECO:0000313" key="2">
    <source>
        <dbReference type="EMBL" id="KAJ8876065.1"/>
    </source>
</evidence>
<comment type="caution">
    <text evidence="2">The sequence shown here is derived from an EMBL/GenBank/DDBJ whole genome shotgun (WGS) entry which is preliminary data.</text>
</comment>
<reference evidence="2 3" key="1">
    <citation type="submission" date="2023-02" db="EMBL/GenBank/DDBJ databases">
        <title>LHISI_Scaffold_Assembly.</title>
        <authorList>
            <person name="Stuart O.P."/>
            <person name="Cleave R."/>
            <person name="Magrath M.J.L."/>
            <person name="Mikheyev A.S."/>
        </authorList>
    </citation>
    <scope>NUCLEOTIDE SEQUENCE [LARGE SCALE GENOMIC DNA]</scope>
    <source>
        <strain evidence="2">Daus_M_001</strain>
        <tissue evidence="2">Leg muscle</tissue>
    </source>
</reference>
<proteinExistence type="predicted"/>